<reference evidence="1 2" key="1">
    <citation type="journal article" date="2018" name="Front. Microbiol.">
        <title>Comparative Genomics of the Herbivore Gut Symbiont Lactobacillus reuteri Reveals Genetic Diversity and Lifestyle Adaptation.</title>
        <authorList>
            <person name="Zhao J."/>
        </authorList>
    </citation>
    <scope>NUCLEOTIDE SEQUENCE [LARGE SCALE GENOMIC DNA]</scope>
    <source>
        <strain evidence="1 2">LR10</strain>
    </source>
</reference>
<protein>
    <submittedName>
        <fullName evidence="1">Uncharacterized protein</fullName>
    </submittedName>
</protein>
<evidence type="ECO:0000313" key="2">
    <source>
        <dbReference type="Proteomes" id="UP000245980"/>
    </source>
</evidence>
<dbReference type="EMBL" id="QGHT01000310">
    <property type="protein sequence ID" value="PWT37141.1"/>
    <property type="molecule type" value="Genomic_DNA"/>
</dbReference>
<name>A0A855X9K5_LIMRT</name>
<dbReference type="Proteomes" id="UP000245980">
    <property type="component" value="Unassembled WGS sequence"/>
</dbReference>
<sequence>VFYIAGWISIVTKEYSYVNKKGEHINVTHQHLNVASEIKEELQKTSPSRRCSWSKHKKMMEQEGFYDSDTNENYRGLIKRFQKDSGRL</sequence>
<gene>
    <name evidence="1" type="ORF">DKZ22_13525</name>
</gene>
<proteinExistence type="predicted"/>
<feature type="non-terminal residue" evidence="1">
    <location>
        <position position="1"/>
    </location>
</feature>
<feature type="non-terminal residue" evidence="1">
    <location>
        <position position="88"/>
    </location>
</feature>
<accession>A0A855X9K5</accession>
<dbReference type="AlphaFoldDB" id="A0A855X9K5"/>
<comment type="caution">
    <text evidence="1">The sequence shown here is derived from an EMBL/GenBank/DDBJ whole genome shotgun (WGS) entry which is preliminary data.</text>
</comment>
<evidence type="ECO:0000313" key="1">
    <source>
        <dbReference type="EMBL" id="PWT37141.1"/>
    </source>
</evidence>
<organism evidence="1 2">
    <name type="scientific">Limosilactobacillus reuteri</name>
    <name type="common">Lactobacillus reuteri</name>
    <dbReference type="NCBI Taxonomy" id="1598"/>
    <lineage>
        <taxon>Bacteria</taxon>
        <taxon>Bacillati</taxon>
        <taxon>Bacillota</taxon>
        <taxon>Bacilli</taxon>
        <taxon>Lactobacillales</taxon>
        <taxon>Lactobacillaceae</taxon>
        <taxon>Limosilactobacillus</taxon>
    </lineage>
</organism>